<dbReference type="SUPFAM" id="SSF81273">
    <property type="entry name" value="H-NS histone-like proteins"/>
    <property type="match status" value="1"/>
</dbReference>
<proteinExistence type="inferred from homology"/>
<dbReference type="OrthoDB" id="5297879at2"/>
<dbReference type="SMART" id="SM00528">
    <property type="entry name" value="HNS"/>
    <property type="match status" value="1"/>
</dbReference>
<dbReference type="PANTHER" id="PTHR38097:SF2">
    <property type="entry name" value="DNA-BINDING PROTEIN STPA"/>
    <property type="match status" value="1"/>
</dbReference>
<dbReference type="Gene3D" id="3.30.160.510">
    <property type="entry name" value="Histone-like nucleoid-structuring protein H-NS"/>
    <property type="match status" value="1"/>
</dbReference>
<dbReference type="GO" id="GO:0009295">
    <property type="term" value="C:nucleoid"/>
    <property type="evidence" value="ECO:0007669"/>
    <property type="project" value="UniProtKB-SubCell"/>
</dbReference>
<dbReference type="EMBL" id="MTZV01000006">
    <property type="protein sequence ID" value="PCE22749.1"/>
    <property type="molecule type" value="Genomic_DNA"/>
</dbReference>
<dbReference type="AlphaFoldDB" id="A0A2A4ERM4"/>
<comment type="caution">
    <text evidence="8">The sequence shown here is derived from an EMBL/GenBank/DDBJ whole genome shotgun (WGS) entry which is preliminary data.</text>
</comment>
<gene>
    <name evidence="8" type="ORF">BWP39_24010</name>
    <name evidence="7" type="ORF">N0A02_23180</name>
</gene>
<comment type="subcellular location">
    <subcellularLocation>
        <location evidence="1">Cytoplasm</location>
        <location evidence="1">Nucleoid</location>
    </subcellularLocation>
</comment>
<feature type="coiled-coil region" evidence="5">
    <location>
        <begin position="4"/>
        <end position="31"/>
    </location>
</feature>
<name>A0A2A4ERM4_9BURK</name>
<evidence type="ECO:0000256" key="3">
    <source>
        <dbReference type="ARBA" id="ARBA00022490"/>
    </source>
</evidence>
<dbReference type="EMBL" id="JAOALG010000002">
    <property type="protein sequence ID" value="MEQ5842354.1"/>
    <property type="molecule type" value="Genomic_DNA"/>
</dbReference>
<evidence type="ECO:0000259" key="6">
    <source>
        <dbReference type="SMART" id="SM00528"/>
    </source>
</evidence>
<sequence>MEKLSGLKLELKKLESEIDLAREREARLIAERVLALLAEYGITIDTNTDAPRRARRKGTRVAPKYWNPKTGATWSGRGRAPLWISGEDRSQFLLPDAQKLE</sequence>
<evidence type="ECO:0000313" key="10">
    <source>
        <dbReference type="Proteomes" id="UP001469089"/>
    </source>
</evidence>
<organism evidence="8 9">
    <name type="scientific">Paraburkholderia acidicola</name>
    <dbReference type="NCBI Taxonomy" id="1912599"/>
    <lineage>
        <taxon>Bacteria</taxon>
        <taxon>Pseudomonadati</taxon>
        <taxon>Pseudomonadota</taxon>
        <taxon>Betaproteobacteria</taxon>
        <taxon>Burkholderiales</taxon>
        <taxon>Burkholderiaceae</taxon>
        <taxon>Paraburkholderia</taxon>
    </lineage>
</organism>
<evidence type="ECO:0000313" key="7">
    <source>
        <dbReference type="EMBL" id="MEQ5842354.1"/>
    </source>
</evidence>
<keyword evidence="3" id="KW-0963">Cytoplasm</keyword>
<dbReference type="PANTHER" id="PTHR38097">
    <property type="match status" value="1"/>
</dbReference>
<evidence type="ECO:0000313" key="8">
    <source>
        <dbReference type="EMBL" id="PCE22749.1"/>
    </source>
</evidence>
<dbReference type="InterPro" id="IPR027444">
    <property type="entry name" value="H-NS_C_dom"/>
</dbReference>
<feature type="domain" description="DNA-binding protein H-NS-like C-terminal" evidence="6">
    <location>
        <begin position="55"/>
        <end position="94"/>
    </location>
</feature>
<accession>A0A2A4ERM4</accession>
<keyword evidence="10" id="KW-1185">Reference proteome</keyword>
<reference evidence="7 10" key="3">
    <citation type="journal article" date="2024" name="Chem. Sci.">
        <title>Discovery of a lagriamide polyketide by integrated genome mining, isotopic labeling, and untargeted metabolomics.</title>
        <authorList>
            <person name="Fergusson C.H."/>
            <person name="Saulog J."/>
            <person name="Paulo B.S."/>
            <person name="Wilson D.M."/>
            <person name="Liu D.Y."/>
            <person name="Morehouse N.J."/>
            <person name="Waterworth S."/>
            <person name="Barkei J."/>
            <person name="Gray C.A."/>
            <person name="Kwan J.C."/>
            <person name="Eustaquio A.S."/>
            <person name="Linington R.G."/>
        </authorList>
    </citation>
    <scope>NUCLEOTIDE SEQUENCE [LARGE SCALE GENOMIC DNA]</scope>
    <source>
        <strain evidence="7 10">RL17-338-BIF-B</strain>
    </source>
</reference>
<dbReference type="RefSeq" id="WP_096726137.1">
    <property type="nucleotide sequence ID" value="NZ_JAOALG010000002.1"/>
</dbReference>
<evidence type="ECO:0000256" key="5">
    <source>
        <dbReference type="SAM" id="Coils"/>
    </source>
</evidence>
<evidence type="ECO:0000256" key="1">
    <source>
        <dbReference type="ARBA" id="ARBA00004453"/>
    </source>
</evidence>
<comment type="similarity">
    <text evidence="2">Belongs to the histone-like protein H-NS family.</text>
</comment>
<protein>
    <submittedName>
        <fullName evidence="7">H-NS histone family protein</fullName>
    </submittedName>
</protein>
<dbReference type="Pfam" id="PF00816">
    <property type="entry name" value="Histone_HNS"/>
    <property type="match status" value="1"/>
</dbReference>
<dbReference type="Proteomes" id="UP000218022">
    <property type="component" value="Unassembled WGS sequence"/>
</dbReference>
<keyword evidence="4" id="KW-0238">DNA-binding</keyword>
<dbReference type="GO" id="GO:0003677">
    <property type="term" value="F:DNA binding"/>
    <property type="evidence" value="ECO:0007669"/>
    <property type="project" value="UniProtKB-KW"/>
</dbReference>
<reference evidence="7" key="2">
    <citation type="submission" date="2022-09" db="EMBL/GenBank/DDBJ databases">
        <authorList>
            <person name="Fergusson C."/>
            <person name="Paulo B.S."/>
            <person name="Eustaquio A.S."/>
            <person name="Linington R."/>
        </authorList>
    </citation>
    <scope>NUCLEOTIDE SEQUENCE</scope>
    <source>
        <strain evidence="7">RL17-338-BIF-B</strain>
    </source>
</reference>
<evidence type="ECO:0000256" key="4">
    <source>
        <dbReference type="ARBA" id="ARBA00023125"/>
    </source>
</evidence>
<reference evidence="8 9" key="1">
    <citation type="submission" date="2017-01" db="EMBL/GenBank/DDBJ databases">
        <title>Whole-Genome Shotgun Sequencing of Two beta-Proteobacterial Species in Search of the Bulgecin Biosynthetic Cluster.</title>
        <authorList>
            <person name="Horsman M.E."/>
            <person name="Marous D.R."/>
            <person name="Li R."/>
            <person name="Oliver R.A."/>
            <person name="Byun B."/>
            <person name="Emrich S.J."/>
            <person name="Boggess B."/>
            <person name="Townsend C.A."/>
            <person name="Mobashery S."/>
        </authorList>
    </citation>
    <scope>NUCLEOTIDE SEQUENCE [LARGE SCALE GENOMIC DNA]</scope>
    <source>
        <strain evidence="8 9">ATCC 31363</strain>
    </source>
</reference>
<dbReference type="Proteomes" id="UP001469089">
    <property type="component" value="Unassembled WGS sequence"/>
</dbReference>
<evidence type="ECO:0000313" key="9">
    <source>
        <dbReference type="Proteomes" id="UP000218022"/>
    </source>
</evidence>
<evidence type="ECO:0000256" key="2">
    <source>
        <dbReference type="ARBA" id="ARBA00010610"/>
    </source>
</evidence>
<keyword evidence="5" id="KW-0175">Coiled coil</keyword>